<dbReference type="PANTHER" id="PTHR21016:SF25">
    <property type="entry name" value="TM2 DOMAIN-CONTAINING PROTEIN DDB_G0277895-RELATED"/>
    <property type="match status" value="1"/>
</dbReference>
<dbReference type="InterPro" id="IPR007829">
    <property type="entry name" value="TM2"/>
</dbReference>
<comment type="similarity">
    <text evidence="2">Belongs to the TM2 family.</text>
</comment>
<keyword evidence="3 6" id="KW-0812">Transmembrane</keyword>
<evidence type="ECO:0000259" key="7">
    <source>
        <dbReference type="Pfam" id="PF05154"/>
    </source>
</evidence>
<accession>A0ABP9XQT8</accession>
<evidence type="ECO:0000256" key="3">
    <source>
        <dbReference type="ARBA" id="ARBA00022692"/>
    </source>
</evidence>
<feature type="transmembrane region" description="Helical" evidence="6">
    <location>
        <begin position="41"/>
        <end position="65"/>
    </location>
</feature>
<keyword evidence="4 6" id="KW-1133">Transmembrane helix</keyword>
<comment type="caution">
    <text evidence="8">The sequence shown here is derived from an EMBL/GenBank/DDBJ whole genome shotgun (WGS) entry which is preliminary data.</text>
</comment>
<dbReference type="InterPro" id="IPR050932">
    <property type="entry name" value="TM2D1-3-like"/>
</dbReference>
<feature type="transmembrane region" description="Helical" evidence="6">
    <location>
        <begin position="93"/>
        <end position="109"/>
    </location>
</feature>
<dbReference type="Pfam" id="PF05154">
    <property type="entry name" value="TM2"/>
    <property type="match status" value="1"/>
</dbReference>
<evidence type="ECO:0000256" key="5">
    <source>
        <dbReference type="ARBA" id="ARBA00023136"/>
    </source>
</evidence>
<evidence type="ECO:0000256" key="2">
    <source>
        <dbReference type="ARBA" id="ARBA00008284"/>
    </source>
</evidence>
<organism evidence="8 9">
    <name type="scientific">Helicostylum pulchrum</name>
    <dbReference type="NCBI Taxonomy" id="562976"/>
    <lineage>
        <taxon>Eukaryota</taxon>
        <taxon>Fungi</taxon>
        <taxon>Fungi incertae sedis</taxon>
        <taxon>Mucoromycota</taxon>
        <taxon>Mucoromycotina</taxon>
        <taxon>Mucoromycetes</taxon>
        <taxon>Mucorales</taxon>
        <taxon>Mucorineae</taxon>
        <taxon>Mucoraceae</taxon>
        <taxon>Helicostylum</taxon>
    </lineage>
</organism>
<gene>
    <name evidence="8" type="ORF">HPULCUR_002148</name>
</gene>
<evidence type="ECO:0000256" key="4">
    <source>
        <dbReference type="ARBA" id="ARBA00022989"/>
    </source>
</evidence>
<evidence type="ECO:0000313" key="9">
    <source>
        <dbReference type="Proteomes" id="UP001476247"/>
    </source>
</evidence>
<proteinExistence type="inferred from homology"/>
<dbReference type="PANTHER" id="PTHR21016">
    <property type="entry name" value="BETA-AMYLOID BINDING PROTEIN-RELATED"/>
    <property type="match status" value="1"/>
</dbReference>
<evidence type="ECO:0000313" key="8">
    <source>
        <dbReference type="EMBL" id="GAA5796773.1"/>
    </source>
</evidence>
<evidence type="ECO:0000256" key="6">
    <source>
        <dbReference type="SAM" id="Phobius"/>
    </source>
</evidence>
<dbReference type="EMBL" id="BAABUJ010000006">
    <property type="protein sequence ID" value="GAA5796773.1"/>
    <property type="molecule type" value="Genomic_DNA"/>
</dbReference>
<feature type="transmembrane region" description="Helical" evidence="6">
    <location>
        <begin position="116"/>
        <end position="136"/>
    </location>
</feature>
<sequence length="492" mass="56579">MSTEYGAVNNHDEETPLVSRDIDAQETCGQKVKRVLHSHRLHIIFGWIGIIALTAILTLSLHYAFKDDSPKLPEDPTDDGDADLDMQCVSERSWFVALMLSIFLGPLGVDRFYLGYIFLGILKLVTAGLGGIWWTIDVVLIALNVVNDHPNDHTYYLSRARNDTHLLSSNKFTNCQGRCATPAITNLDARQVFEACLDRGSLPEYYLTIIVVSRNDNYADFQYERFQNMLDSTFLMAKETHTRIELLIVEWNPDKNKKLIQDAYRFRRSEYLTYRILTVPKEIHDTFKYETSKSVYEFEDDIWSNNMYQAIQSKLWQNDMIYTQFQDEHNSPESISLVQLSDFPTDTEIQTSCHIASKNDTLQFSLPKLDRDNYLRIGHEASDFTLAHREVWMSVAGYREIGATIWIDVEFLLTSFHSKGIPITYSIQPFNCHQVHTPVKHKGAEFDNKDVKVEDIISNQVSYVNMGHWGLSHLDLYPSGLKCNVFRGGLGK</sequence>
<dbReference type="Proteomes" id="UP001476247">
    <property type="component" value="Unassembled WGS sequence"/>
</dbReference>
<name>A0ABP9XQT8_9FUNG</name>
<feature type="domain" description="TM2" evidence="7">
    <location>
        <begin position="91"/>
        <end position="139"/>
    </location>
</feature>
<protein>
    <recommendedName>
        <fullName evidence="7">TM2 domain-containing protein</fullName>
    </recommendedName>
</protein>
<comment type="subcellular location">
    <subcellularLocation>
        <location evidence="1">Membrane</location>
        <topology evidence="1">Multi-pass membrane protein</topology>
    </subcellularLocation>
</comment>
<keyword evidence="5 6" id="KW-0472">Membrane</keyword>
<keyword evidence="9" id="KW-1185">Reference proteome</keyword>
<evidence type="ECO:0000256" key="1">
    <source>
        <dbReference type="ARBA" id="ARBA00004141"/>
    </source>
</evidence>
<reference evidence="8 9" key="1">
    <citation type="submission" date="2024-04" db="EMBL/GenBank/DDBJ databases">
        <title>genome sequences of Mucor flavus KT1a and Helicostylum pulchrum KT1b strains isolation_sourced from the surface of a dry-aged beef.</title>
        <authorList>
            <person name="Toyotome T."/>
            <person name="Hosono M."/>
            <person name="Torimaru M."/>
            <person name="Fukuda K."/>
            <person name="Mikami N."/>
        </authorList>
    </citation>
    <scope>NUCLEOTIDE SEQUENCE [LARGE SCALE GENOMIC DNA]</scope>
    <source>
        <strain evidence="8 9">KT1b</strain>
    </source>
</reference>